<gene>
    <name evidence="2" type="ORF">GIW47_28090</name>
</gene>
<dbReference type="InterPro" id="IPR055259">
    <property type="entry name" value="YkvP/CgeB_Glyco_trans-like"/>
</dbReference>
<dbReference type="Pfam" id="PF13524">
    <property type="entry name" value="Glyco_trans_1_2"/>
    <property type="match status" value="1"/>
</dbReference>
<dbReference type="RefSeq" id="WP_169918701.1">
    <property type="nucleotide sequence ID" value="NZ_WKDU01000064.1"/>
</dbReference>
<evidence type="ECO:0000313" key="2">
    <source>
        <dbReference type="EMBL" id="MCF5156455.1"/>
    </source>
</evidence>
<dbReference type="Gene3D" id="3.40.50.2000">
    <property type="entry name" value="Glycogen Phosphorylase B"/>
    <property type="match status" value="1"/>
</dbReference>
<proteinExistence type="predicted"/>
<keyword evidence="3" id="KW-1185">Reference proteome</keyword>
<protein>
    <recommendedName>
        <fullName evidence="1">Spore protein YkvP/CgeB glycosyl transferase-like domain-containing protein</fullName>
    </recommendedName>
</protein>
<evidence type="ECO:0000259" key="1">
    <source>
        <dbReference type="Pfam" id="PF13524"/>
    </source>
</evidence>
<comment type="caution">
    <text evidence="2">The sequence shown here is derived from an EMBL/GenBank/DDBJ whole genome shotgun (WGS) entry which is preliminary data.</text>
</comment>
<reference evidence="2 3" key="1">
    <citation type="submission" date="2019-11" db="EMBL/GenBank/DDBJ databases">
        <title>Epiphytic Pseudomonas syringae from cherry orchards.</title>
        <authorList>
            <person name="Hulin M.T."/>
        </authorList>
    </citation>
    <scope>NUCLEOTIDE SEQUENCE [LARGE SCALE GENOMIC DNA]</scope>
    <source>
        <strain evidence="2 3">PA-6-3B</strain>
    </source>
</reference>
<evidence type="ECO:0000313" key="3">
    <source>
        <dbReference type="Proteomes" id="UP000814074"/>
    </source>
</evidence>
<organism evidence="2 3">
    <name type="scientific">Pseudomonas lactis</name>
    <dbReference type="NCBI Taxonomy" id="1615674"/>
    <lineage>
        <taxon>Bacteria</taxon>
        <taxon>Pseudomonadati</taxon>
        <taxon>Pseudomonadota</taxon>
        <taxon>Gammaproteobacteria</taxon>
        <taxon>Pseudomonadales</taxon>
        <taxon>Pseudomonadaceae</taxon>
        <taxon>Pseudomonas</taxon>
    </lineage>
</organism>
<dbReference type="SUPFAM" id="SSF53756">
    <property type="entry name" value="UDP-Glycosyltransferase/glycogen phosphorylase"/>
    <property type="match status" value="1"/>
</dbReference>
<dbReference type="EMBL" id="WKDU01000064">
    <property type="protein sequence ID" value="MCF5156455.1"/>
    <property type="molecule type" value="Genomic_DNA"/>
</dbReference>
<dbReference type="Proteomes" id="UP000814074">
    <property type="component" value="Unassembled WGS sequence"/>
</dbReference>
<feature type="domain" description="Spore protein YkvP/CgeB glycosyl transferase-like" evidence="1">
    <location>
        <begin position="204"/>
        <end position="295"/>
    </location>
</feature>
<sequence length="351" mass="39172">MKKPSILFVSNTSRHKRPYYDPSTRYRCFNFAQSLSALGHPTSCTTQAIFQSQPAIFANYDYYVFHRPALTAELAEFIMAMPTERVVADFDDLNFSVLHAIETPAVRTRSENVSTVSKSLAKIAGAASLFTRFSSSTTPLAEHLSTLFSAKKSAVIHNGVDPTFAGISEMVRERNPVGKRPYTFAYFPGTASHNPDLQMIEEPLREALDSNSSIKLMIAGPVKIPNSLSRYSDQIHKADYVAFHELPRLMAKSKFVLGPLEDTEFNQCKSGLKFFEAALSGCTVIGTPIPDIDRFESILLRKCRSTDDWKEALLAPISHSENELEDAARSVDLEVSAEKQVAKWVNEFIEQ</sequence>
<accession>A0ABS9FYG9</accession>
<name>A0ABS9FYG9_9PSED</name>